<dbReference type="FunFam" id="3.40.630.30:FF:000054">
    <property type="entry name" value="tRNA(Met) cytidine acetyltransferase TmcA"/>
    <property type="match status" value="1"/>
</dbReference>
<dbReference type="GO" id="GO:0005524">
    <property type="term" value="F:ATP binding"/>
    <property type="evidence" value="ECO:0007669"/>
    <property type="project" value="UniProtKB-UniRule"/>
</dbReference>
<comment type="function">
    <text evidence="13">Catalyzes the formation of N(4)-acetylcytidine (ac(4)C) at the wobble position of tRNA(Met), by using acetyl-CoA as an acetyl donor and ATP (or GTP).</text>
</comment>
<comment type="catalytic activity">
    <reaction evidence="13">
        <text>cytidine(34) in elongator tRNA(Met) + acetyl-CoA + ATP + H2O = N(4)-acetylcytidine(34) in elongator tRNA(Met) + ADP + phosphate + CoA + H(+)</text>
        <dbReference type="Rhea" id="RHEA:43788"/>
        <dbReference type="Rhea" id="RHEA-COMP:10693"/>
        <dbReference type="Rhea" id="RHEA-COMP:10694"/>
        <dbReference type="ChEBI" id="CHEBI:15377"/>
        <dbReference type="ChEBI" id="CHEBI:15378"/>
        <dbReference type="ChEBI" id="CHEBI:30616"/>
        <dbReference type="ChEBI" id="CHEBI:43474"/>
        <dbReference type="ChEBI" id="CHEBI:57287"/>
        <dbReference type="ChEBI" id="CHEBI:57288"/>
        <dbReference type="ChEBI" id="CHEBI:74900"/>
        <dbReference type="ChEBI" id="CHEBI:82748"/>
        <dbReference type="ChEBI" id="CHEBI:456216"/>
        <dbReference type="EC" id="2.3.1.193"/>
    </reaction>
</comment>
<dbReference type="KEGG" id="kco:BWI95_00005"/>
<dbReference type="SUPFAM" id="SSF55729">
    <property type="entry name" value="Acyl-CoA N-acyltransferases (Nat)"/>
    <property type="match status" value="1"/>
</dbReference>
<dbReference type="PANTHER" id="PTHR30168:SF0">
    <property type="entry name" value="INNER MEMBRANE PROTEIN"/>
    <property type="match status" value="1"/>
</dbReference>
<dbReference type="FunFam" id="3.40.50.11040:FF:000003">
    <property type="entry name" value="tRNA(Met) cytidine acetyltransferase TmcA"/>
    <property type="match status" value="1"/>
</dbReference>
<proteinExistence type="inferred from homology"/>
<dbReference type="Proteomes" id="UP000187148">
    <property type="component" value="Chromosome"/>
</dbReference>
<dbReference type="Pfam" id="PF05127">
    <property type="entry name" value="NAT10_TcmA_helicase"/>
    <property type="match status" value="1"/>
</dbReference>
<keyword evidence="12 13" id="KW-0012">Acyltransferase</keyword>
<keyword evidence="5 15" id="KW-0812">Transmembrane</keyword>
<dbReference type="Pfam" id="PF17176">
    <property type="entry name" value="tRNA_bind_3"/>
    <property type="match status" value="1"/>
</dbReference>
<evidence type="ECO:0000256" key="12">
    <source>
        <dbReference type="ARBA" id="ARBA00023315"/>
    </source>
</evidence>
<dbReference type="AlphaFoldDB" id="A0A807L8N2"/>
<accession>A0A807L8N2</accession>
<dbReference type="GO" id="GO:0051392">
    <property type="term" value="F:tRNA cytidine N4-acetyltransferase activity"/>
    <property type="evidence" value="ECO:0007669"/>
    <property type="project" value="UniProtKB-UniRule"/>
</dbReference>
<dbReference type="GO" id="GO:0000049">
    <property type="term" value="F:tRNA binding"/>
    <property type="evidence" value="ECO:0007669"/>
    <property type="project" value="UniProtKB-UniRule"/>
</dbReference>
<dbReference type="CDD" id="cd04301">
    <property type="entry name" value="NAT_SF"/>
    <property type="match status" value="1"/>
</dbReference>
<dbReference type="InterPro" id="IPR016181">
    <property type="entry name" value="Acyl_CoA_acyltransferase"/>
</dbReference>
<dbReference type="Pfam" id="PF04228">
    <property type="entry name" value="Zn_peptidase"/>
    <property type="match status" value="1"/>
</dbReference>
<evidence type="ECO:0000256" key="14">
    <source>
        <dbReference type="SAM" id="MobiDB-lite"/>
    </source>
</evidence>
<sequence>MRWQGRRESDNVEDRRSQSGGPSMGGGGFRLPRGKGGLVLLVIVVVASYYGVDLTGMLTGQPVSAPSSQQAAVNPKEDEAARFSSVIFASTEDTWGQLFKKMGRQYQQPKLVLYRNQFNTGCGMGQSIMGPFYCPADSKVYIDLSFYDEMKNKLGAGGDFAQGYVIAHEVGHHVQKLLGTEAKVRQLQQNASEKEVNALSVRMELQADCYAGVWGHSMQQQGVLEEGDLAEALNAAQAIGDDRFTLSAQMAREGIRRLLVLSGSAAWCADQAGKLRDALPGDWLWVGEEGDGPQHCSPRALTTLLGREFSHAVFDARDGFDVAAFAALSGTLKAGSWLLLVVPPLDRWAQQPDADSRRWSDTADPIPTPVFVDHFRRTLFHDGQTLLWREGGAQPVPDFPPRAGWHPASGAPQREQAAILAELAEMPPGVMVVTAPRGRGKSALAGMHIATLTSPAVVTAPTRAATDVLAHYAGEKFDFIAPDALAERINQQGSQPGWLIVDEAAAIPGPLLHTLTAAFSHVLLTTTVQGYEGTGQGFLLKFCAGFPHLRHRALTTPLRWAAGCPLERAVADLLLLDDAVATDKPTGPLTVAPLPASTWQRHPAQPAALYRLLASAHYRTSPLDLRRMMDAPGQHFWLAKKAEQIVGALWLVEEGGLSPELSQAVWAGFRRPRGNLVAQSLAAHGGSPLAATLRGRRISRIAVHPHCQREGIGRALVAQARGSNCDYLSVSFGFTQALWHFWQRCGFMLVRLGSQREASSGCFTAMALLPLSEAGHALAEHEQQRLARDLPWLSHWQGEKLALPPILGSTLNDEDWLELAGFAFAHRPLSAATGALSRLLAQSDLPLPALRGQLVHSEREAQLCARLGLPGRKALLAQQRTEAGLALRAGDEVRTDTLKKQVQARQFF</sequence>
<evidence type="ECO:0000256" key="4">
    <source>
        <dbReference type="ARBA" id="ARBA00022679"/>
    </source>
</evidence>
<protein>
    <recommendedName>
        <fullName evidence="13">tRNA(Met) cytidine acetyltransferase TmcA</fullName>
        <ecNumber evidence="13">2.3.1.193</ecNumber>
    </recommendedName>
</protein>
<evidence type="ECO:0000256" key="7">
    <source>
        <dbReference type="ARBA" id="ARBA00022741"/>
    </source>
</evidence>
<evidence type="ECO:0000313" key="18">
    <source>
        <dbReference type="Proteomes" id="UP000187148"/>
    </source>
</evidence>
<evidence type="ECO:0000256" key="9">
    <source>
        <dbReference type="ARBA" id="ARBA00022884"/>
    </source>
</evidence>
<comment type="similarity">
    <text evidence="13">Belongs to the TmcA family.</text>
</comment>
<evidence type="ECO:0000256" key="11">
    <source>
        <dbReference type="ARBA" id="ARBA00023136"/>
    </source>
</evidence>
<evidence type="ECO:0000256" key="10">
    <source>
        <dbReference type="ARBA" id="ARBA00022989"/>
    </source>
</evidence>
<evidence type="ECO:0000256" key="3">
    <source>
        <dbReference type="ARBA" id="ARBA00022555"/>
    </source>
</evidence>
<feature type="domain" description="N-acetyltransferase" evidence="16">
    <location>
        <begin position="589"/>
        <end position="771"/>
    </location>
</feature>
<feature type="binding site" evidence="13">
    <location>
        <position position="559"/>
    </location>
    <ligand>
        <name>ATP</name>
        <dbReference type="ChEBI" id="CHEBI:30616"/>
    </ligand>
</feature>
<dbReference type="GO" id="GO:0002101">
    <property type="term" value="P:tRNA wobble cytosine modification"/>
    <property type="evidence" value="ECO:0007669"/>
    <property type="project" value="UniProtKB-UniRule"/>
</dbReference>
<keyword evidence="11 15" id="KW-0472">Membrane</keyword>
<dbReference type="FunFam" id="3.40.50.300:FF:001011">
    <property type="entry name" value="tRNA(Met) cytidine acetyltransferase TmcA"/>
    <property type="match status" value="1"/>
</dbReference>
<keyword evidence="9 13" id="KW-0694">RNA-binding</keyword>
<dbReference type="InterPro" id="IPR038321">
    <property type="entry name" value="TmcA_C_sf"/>
</dbReference>
<dbReference type="HAMAP" id="MF_01886">
    <property type="entry name" value="tRNA_acetyltr_TmcA"/>
    <property type="match status" value="1"/>
</dbReference>
<comment type="caution">
    <text evidence="13">Lacks conserved residue(s) required for the propagation of feature annotation.</text>
</comment>
<dbReference type="Pfam" id="PF13718">
    <property type="entry name" value="GNAT_acetyltr_2"/>
    <property type="match status" value="2"/>
</dbReference>
<dbReference type="InterPro" id="IPR007343">
    <property type="entry name" value="Uncharacterised_pept_Zn_put"/>
</dbReference>
<keyword evidence="4 13" id="KW-0808">Transferase</keyword>
<dbReference type="EMBL" id="CP019445">
    <property type="protein sequence ID" value="APZ03579.1"/>
    <property type="molecule type" value="Genomic_DNA"/>
</dbReference>
<dbReference type="Gene3D" id="1.20.120.890">
    <property type="entry name" value="tRNA(Met) cytidine acetyltransferase, tail domain"/>
    <property type="match status" value="1"/>
</dbReference>
<dbReference type="InterPro" id="IPR007807">
    <property type="entry name" value="TcmA/NAT10_helicase"/>
</dbReference>
<evidence type="ECO:0000256" key="6">
    <source>
        <dbReference type="ARBA" id="ARBA00022694"/>
    </source>
</evidence>
<feature type="region of interest" description="Disordered" evidence="14">
    <location>
        <begin position="1"/>
        <end position="29"/>
    </location>
</feature>
<dbReference type="Gene3D" id="3.40.630.30">
    <property type="match status" value="1"/>
</dbReference>
<keyword evidence="3 13" id="KW-0820">tRNA-binding</keyword>
<dbReference type="Gene3D" id="3.40.50.300">
    <property type="entry name" value="P-loop containing nucleotide triphosphate hydrolases"/>
    <property type="match status" value="1"/>
</dbReference>
<keyword evidence="10 15" id="KW-1133">Transmembrane helix</keyword>
<dbReference type="GO" id="GO:0016020">
    <property type="term" value="C:membrane"/>
    <property type="evidence" value="ECO:0007669"/>
    <property type="project" value="UniProtKB-SubCell"/>
</dbReference>
<keyword evidence="2 13" id="KW-0963">Cytoplasm</keyword>
<dbReference type="InterPro" id="IPR000182">
    <property type="entry name" value="GNAT_dom"/>
</dbReference>
<dbReference type="PROSITE" id="PS51186">
    <property type="entry name" value="GNAT"/>
    <property type="match status" value="1"/>
</dbReference>
<keyword evidence="18" id="KW-1185">Reference proteome</keyword>
<evidence type="ECO:0000259" key="16">
    <source>
        <dbReference type="PROSITE" id="PS51186"/>
    </source>
</evidence>
<evidence type="ECO:0000256" key="8">
    <source>
        <dbReference type="ARBA" id="ARBA00022840"/>
    </source>
</evidence>
<name>A0A807L8N2_9ENTR</name>
<dbReference type="GO" id="GO:0005737">
    <property type="term" value="C:cytoplasm"/>
    <property type="evidence" value="ECO:0007669"/>
    <property type="project" value="UniProtKB-SubCell"/>
</dbReference>
<evidence type="ECO:0000256" key="1">
    <source>
        <dbReference type="ARBA" id="ARBA00004167"/>
    </source>
</evidence>
<feature type="transmembrane region" description="Helical" evidence="15">
    <location>
        <begin position="38"/>
        <end position="58"/>
    </location>
</feature>
<dbReference type="Gene3D" id="3.40.50.11040">
    <property type="match status" value="1"/>
</dbReference>
<dbReference type="SUPFAM" id="SSF52540">
    <property type="entry name" value="P-loop containing nucleoside triphosphate hydrolases"/>
    <property type="match status" value="1"/>
</dbReference>
<feature type="binding site" evidence="13">
    <location>
        <begin position="701"/>
        <end position="703"/>
    </location>
    <ligand>
        <name>acetyl-CoA</name>
        <dbReference type="ChEBI" id="CHEBI:57288"/>
    </ligand>
</feature>
<feature type="compositionally biased region" description="Basic and acidic residues" evidence="14">
    <location>
        <begin position="1"/>
        <end position="17"/>
    </location>
</feature>
<evidence type="ECO:0000256" key="5">
    <source>
        <dbReference type="ARBA" id="ARBA00022692"/>
    </source>
</evidence>
<reference evidence="17 18" key="1">
    <citation type="submission" date="2017-01" db="EMBL/GenBank/DDBJ databases">
        <authorList>
            <person name="Cao J.-M."/>
        </authorList>
    </citation>
    <scope>NUCLEOTIDE SEQUENCE [LARGE SCALE GENOMIC DNA]</scope>
    <source>
        <strain evidence="17 18">888-76</strain>
    </source>
</reference>
<evidence type="ECO:0000256" key="15">
    <source>
        <dbReference type="SAM" id="Phobius"/>
    </source>
</evidence>
<feature type="binding site" evidence="13">
    <location>
        <position position="416"/>
    </location>
    <ligand>
        <name>ATP</name>
        <dbReference type="ChEBI" id="CHEBI:30616"/>
    </ligand>
</feature>
<comment type="subcellular location">
    <subcellularLocation>
        <location evidence="13">Cytoplasm</location>
    </subcellularLocation>
    <subcellularLocation>
        <location evidence="1">Membrane</location>
        <topology evidence="1">Single-pass membrane protein</topology>
    </subcellularLocation>
</comment>
<keyword evidence="6 13" id="KW-0819">tRNA processing</keyword>
<feature type="binding site" evidence="13">
    <location>
        <position position="744"/>
    </location>
    <ligand>
        <name>acetyl-CoA</name>
        <dbReference type="ChEBI" id="CHEBI:57288"/>
    </ligand>
</feature>
<organism evidence="17 18">
    <name type="scientific">Kosakonia cowanii JCM 10956 = DSM 18146</name>
    <dbReference type="NCBI Taxonomy" id="1300165"/>
    <lineage>
        <taxon>Bacteria</taxon>
        <taxon>Pseudomonadati</taxon>
        <taxon>Pseudomonadota</taxon>
        <taxon>Gammaproteobacteria</taxon>
        <taxon>Enterobacterales</taxon>
        <taxon>Enterobacteriaceae</taxon>
        <taxon>Kosakonia</taxon>
    </lineage>
</organism>
<dbReference type="InterPro" id="IPR027417">
    <property type="entry name" value="P-loop_NTPase"/>
</dbReference>
<feature type="binding site" evidence="13">
    <location>
        <begin position="410"/>
        <end position="411"/>
    </location>
    <ligand>
        <name>ATP</name>
        <dbReference type="ChEBI" id="CHEBI:30616"/>
    </ligand>
</feature>
<keyword evidence="8 13" id="KW-0067">ATP-binding</keyword>
<evidence type="ECO:0000313" key="17">
    <source>
        <dbReference type="EMBL" id="APZ03579.1"/>
    </source>
</evidence>
<dbReference type="EC" id="2.3.1.193" evidence="13"/>
<dbReference type="GO" id="GO:0051391">
    <property type="term" value="P:tRNA acetylation"/>
    <property type="evidence" value="ECO:0007669"/>
    <property type="project" value="UniProtKB-UniRule"/>
</dbReference>
<evidence type="ECO:0000256" key="2">
    <source>
        <dbReference type="ARBA" id="ARBA00022490"/>
    </source>
</evidence>
<evidence type="ECO:0000256" key="13">
    <source>
        <dbReference type="HAMAP-Rule" id="MF_01886"/>
    </source>
</evidence>
<dbReference type="InterPro" id="IPR024914">
    <property type="entry name" value="tRNA_acetyltr_TmcA"/>
</dbReference>
<dbReference type="PANTHER" id="PTHR30168">
    <property type="entry name" value="PUTATIVE MEMBRANE PROTEIN YPFJ"/>
    <property type="match status" value="1"/>
</dbReference>
<gene>
    <name evidence="13" type="primary">tmcA</name>
    <name evidence="17" type="ORF">BWI95_00005</name>
</gene>
<dbReference type="InterPro" id="IPR033442">
    <property type="entry name" value="TmcA_tRNA_bind"/>
</dbReference>
<keyword evidence="7 13" id="KW-0547">Nucleotide-binding</keyword>